<reference evidence="4 5" key="1">
    <citation type="submission" date="2023-08" db="EMBL/GenBank/DDBJ databases">
        <title>Black Yeasts Isolated from many extreme environments.</title>
        <authorList>
            <person name="Coleine C."/>
            <person name="Stajich J.E."/>
            <person name="Selbmann L."/>
        </authorList>
    </citation>
    <scope>NUCLEOTIDE SEQUENCE [LARGE SCALE GENOMIC DNA]</scope>
    <source>
        <strain evidence="4 5">CCFEE 5885</strain>
    </source>
</reference>
<evidence type="ECO:0000256" key="1">
    <source>
        <dbReference type="ARBA" id="ARBA00023002"/>
    </source>
</evidence>
<dbReference type="Gene3D" id="3.40.50.720">
    <property type="entry name" value="NAD(P)-binding Rossmann-like Domain"/>
    <property type="match status" value="1"/>
</dbReference>
<keyword evidence="1" id="KW-0560">Oxidoreductase</keyword>
<evidence type="ECO:0000313" key="5">
    <source>
        <dbReference type="Proteomes" id="UP001345013"/>
    </source>
</evidence>
<name>A0ABR0JZ08_9EURO</name>
<protein>
    <recommendedName>
        <fullName evidence="3">Alcohol dehydrogenase-like C-terminal domain-containing protein</fullName>
    </recommendedName>
</protein>
<evidence type="ECO:0000256" key="2">
    <source>
        <dbReference type="SAM" id="Phobius"/>
    </source>
</evidence>
<dbReference type="PANTHER" id="PTHR43401">
    <property type="entry name" value="L-THREONINE 3-DEHYDROGENASE"/>
    <property type="match status" value="1"/>
</dbReference>
<comment type="caution">
    <text evidence="4">The sequence shown here is derived from an EMBL/GenBank/DDBJ whole genome shotgun (WGS) entry which is preliminary data.</text>
</comment>
<organism evidence="4 5">
    <name type="scientific">Lithohypha guttulata</name>
    <dbReference type="NCBI Taxonomy" id="1690604"/>
    <lineage>
        <taxon>Eukaryota</taxon>
        <taxon>Fungi</taxon>
        <taxon>Dikarya</taxon>
        <taxon>Ascomycota</taxon>
        <taxon>Pezizomycotina</taxon>
        <taxon>Eurotiomycetes</taxon>
        <taxon>Chaetothyriomycetidae</taxon>
        <taxon>Chaetothyriales</taxon>
        <taxon>Trichomeriaceae</taxon>
        <taxon>Lithohypha</taxon>
    </lineage>
</organism>
<dbReference type="Gene3D" id="3.90.180.10">
    <property type="entry name" value="Medium-chain alcohol dehydrogenases, catalytic domain"/>
    <property type="match status" value="1"/>
</dbReference>
<sequence>MPVFEGISRLLEHYPVGGLSQYLLSPDTNIAVLPKSIDTAMAPRFGYLGTSFVGLKRANVGPGNTLLINGVTAILGYGAVAIGLGLGCTKILGIGRNRERLTEVRSLSLQGRVVVRSSEDEGDIVEWVKQQINGLGPDALYDCLGVGGDASSTSNLVGCVKQGGRLILAAGGAERNIGGQPYFEVMMHNVAVLGTIWFNSAELDEMIILIDAGVIDFSFLRHKFFALVEVNKAFRTVGDRPGGAVNVVSNHMSEGCVTDAKAR</sequence>
<accession>A0ABR0JZ08</accession>
<evidence type="ECO:0000313" key="4">
    <source>
        <dbReference type="EMBL" id="KAK5079832.1"/>
    </source>
</evidence>
<keyword evidence="5" id="KW-1185">Reference proteome</keyword>
<dbReference type="InterPro" id="IPR050129">
    <property type="entry name" value="Zn_alcohol_dh"/>
</dbReference>
<dbReference type="SUPFAM" id="SSF51735">
    <property type="entry name" value="NAD(P)-binding Rossmann-fold domains"/>
    <property type="match status" value="1"/>
</dbReference>
<dbReference type="InterPro" id="IPR013149">
    <property type="entry name" value="ADH-like_C"/>
</dbReference>
<keyword evidence="2" id="KW-0472">Membrane</keyword>
<proteinExistence type="predicted"/>
<dbReference type="InterPro" id="IPR036291">
    <property type="entry name" value="NAD(P)-bd_dom_sf"/>
</dbReference>
<dbReference type="Proteomes" id="UP001345013">
    <property type="component" value="Unassembled WGS sequence"/>
</dbReference>
<dbReference type="PANTHER" id="PTHR43401:SF5">
    <property type="entry name" value="ALCOHOL DEHYDROGENASE-RELATED"/>
    <property type="match status" value="1"/>
</dbReference>
<gene>
    <name evidence="4" type="ORF">LTR24_008892</name>
</gene>
<dbReference type="EMBL" id="JAVRRG010000169">
    <property type="protein sequence ID" value="KAK5079832.1"/>
    <property type="molecule type" value="Genomic_DNA"/>
</dbReference>
<keyword evidence="2" id="KW-0812">Transmembrane</keyword>
<evidence type="ECO:0000259" key="3">
    <source>
        <dbReference type="Pfam" id="PF00107"/>
    </source>
</evidence>
<dbReference type="Pfam" id="PF00107">
    <property type="entry name" value="ADH_zinc_N"/>
    <property type="match status" value="1"/>
</dbReference>
<feature type="transmembrane region" description="Helical" evidence="2">
    <location>
        <begin position="66"/>
        <end position="88"/>
    </location>
</feature>
<feature type="domain" description="Alcohol dehydrogenase-like C-terminal" evidence="3">
    <location>
        <begin position="76"/>
        <end position="210"/>
    </location>
</feature>
<keyword evidence="2" id="KW-1133">Transmembrane helix</keyword>